<feature type="region of interest" description="Disordered" evidence="1">
    <location>
        <begin position="1"/>
        <end position="22"/>
    </location>
</feature>
<evidence type="ECO:0000313" key="3">
    <source>
        <dbReference type="Proteomes" id="UP001396334"/>
    </source>
</evidence>
<protein>
    <submittedName>
        <fullName evidence="2">Uncharacterized protein</fullName>
    </submittedName>
</protein>
<gene>
    <name evidence="2" type="ORF">V6N11_051099</name>
</gene>
<comment type="caution">
    <text evidence="2">The sequence shown here is derived from an EMBL/GenBank/DDBJ whole genome shotgun (WGS) entry which is preliminary data.</text>
</comment>
<sequence>MGGRDSRPVPTLGSGSEPSSRQRKLLVLTIKQPSISTDRDRLNLSTVGPPDIARVLIVHLRLCLPSAAHSPPVFCRPKITKIAASLST</sequence>
<dbReference type="Proteomes" id="UP001396334">
    <property type="component" value="Unassembled WGS sequence"/>
</dbReference>
<organism evidence="2 3">
    <name type="scientific">Hibiscus sabdariffa</name>
    <name type="common">roselle</name>
    <dbReference type="NCBI Taxonomy" id="183260"/>
    <lineage>
        <taxon>Eukaryota</taxon>
        <taxon>Viridiplantae</taxon>
        <taxon>Streptophyta</taxon>
        <taxon>Embryophyta</taxon>
        <taxon>Tracheophyta</taxon>
        <taxon>Spermatophyta</taxon>
        <taxon>Magnoliopsida</taxon>
        <taxon>eudicotyledons</taxon>
        <taxon>Gunneridae</taxon>
        <taxon>Pentapetalae</taxon>
        <taxon>rosids</taxon>
        <taxon>malvids</taxon>
        <taxon>Malvales</taxon>
        <taxon>Malvaceae</taxon>
        <taxon>Malvoideae</taxon>
        <taxon>Hibiscus</taxon>
    </lineage>
</organism>
<dbReference type="EMBL" id="JBBPBN010000027">
    <property type="protein sequence ID" value="KAK9007270.1"/>
    <property type="molecule type" value="Genomic_DNA"/>
</dbReference>
<evidence type="ECO:0000313" key="2">
    <source>
        <dbReference type="EMBL" id="KAK9007270.1"/>
    </source>
</evidence>
<proteinExistence type="predicted"/>
<reference evidence="2 3" key="1">
    <citation type="journal article" date="2024" name="G3 (Bethesda)">
        <title>Genome assembly of Hibiscus sabdariffa L. provides insights into metabolisms of medicinal natural products.</title>
        <authorList>
            <person name="Kim T."/>
        </authorList>
    </citation>
    <scope>NUCLEOTIDE SEQUENCE [LARGE SCALE GENOMIC DNA]</scope>
    <source>
        <strain evidence="2">TK-2024</strain>
        <tissue evidence="2">Old leaves</tissue>
    </source>
</reference>
<evidence type="ECO:0000256" key="1">
    <source>
        <dbReference type="SAM" id="MobiDB-lite"/>
    </source>
</evidence>
<keyword evidence="3" id="KW-1185">Reference proteome</keyword>
<name>A0ABR2R2Y7_9ROSI</name>
<accession>A0ABR2R2Y7</accession>